<reference evidence="2" key="1">
    <citation type="journal article" date="2024" name="BMC Genomics">
        <title>Functional annotation of a divergent genome using sequence and structure-based similarity.</title>
        <authorList>
            <person name="Svedberg D."/>
            <person name="Winiger R.R."/>
            <person name="Berg A."/>
            <person name="Sharma H."/>
            <person name="Tellgren-Roth C."/>
            <person name="Debrunner-Vossbrinck B.A."/>
            <person name="Vossbrinck C.R."/>
            <person name="Barandun J."/>
        </authorList>
    </citation>
    <scope>NUCLEOTIDE SEQUENCE</scope>
    <source>
        <strain evidence="2">Illinois isolate</strain>
    </source>
</reference>
<dbReference type="GeneID" id="90543027"/>
<evidence type="ECO:0000256" key="1">
    <source>
        <dbReference type="SAM" id="Phobius"/>
    </source>
</evidence>
<dbReference type="EMBL" id="CP142737">
    <property type="protein sequence ID" value="WUR05180.1"/>
    <property type="molecule type" value="Genomic_DNA"/>
</dbReference>
<gene>
    <name evidence="2" type="ORF">VNE69_12165</name>
</gene>
<feature type="transmembrane region" description="Helical" evidence="1">
    <location>
        <begin position="453"/>
        <end position="477"/>
    </location>
</feature>
<keyword evidence="1" id="KW-0812">Transmembrane</keyword>
<name>A0AAX4JHJ5_9MICR</name>
<keyword evidence="3" id="KW-1185">Reference proteome</keyword>
<keyword evidence="1" id="KW-1133">Transmembrane helix</keyword>
<accession>A0AAX4JHJ5</accession>
<dbReference type="KEGG" id="vnx:VNE69_12165"/>
<dbReference type="AlphaFoldDB" id="A0AAX4JHJ5"/>
<evidence type="ECO:0000313" key="2">
    <source>
        <dbReference type="EMBL" id="WUR05180.1"/>
    </source>
</evidence>
<keyword evidence="1" id="KW-0472">Membrane</keyword>
<protein>
    <submittedName>
        <fullName evidence="2">Uncharacterized protein</fullName>
    </submittedName>
</protein>
<dbReference type="RefSeq" id="XP_065331325.1">
    <property type="nucleotide sequence ID" value="XM_065475253.1"/>
</dbReference>
<evidence type="ECO:0000313" key="3">
    <source>
        <dbReference type="Proteomes" id="UP001334084"/>
    </source>
</evidence>
<proteinExistence type="predicted"/>
<dbReference type="Proteomes" id="UP001334084">
    <property type="component" value="Chromosome 12"/>
</dbReference>
<sequence length="616" mass="72567">MVAIKYLCELLLNHPDTYYYYINALIQPQDIVIYNPKHHDAIDLFFIEFDESILIIKRGFELVKTVERINLSFSSLLSIIEKVLTNILDRDYIRYSRVLVVFDDTKSEKLREAGFLISLFKMIPFLDSVIIQETFDEKCDWTTSHKKYKITDLSLGLCLLHFINFAYILDQKSTITGTIRFADDAVLGVRGFKNFISANRSIHEYVKWLRKLFAEDSENYVLFGKDGTKFHDLLWQLQENKSISDDFFIEIVQLLYHMETSSFCYKKVDLEYLDTIQVTDNKKLIEYIKTGKVDEKVSTFTKKYSRVRFPDLKTEDGLYDGEPKSYAMSLKKYKNLLQNISAKAFYAMEGCLLMKIFNNYENYEKRREDFRSIFNADGPEKYLMYGHLVNDSVIPCFEDYRSPRHQLISDPCYYPKNASRPRSSKKYTSNSRIPNDNVLGDYKMDIDWYIENFLFIFMYFKYEGFYALTVLFAFNIIDMPYDDIKSKFTHYFDENVITHFSRLEPLRKNKALYKNQDGVLSNVYTSKDYQKVIEYFCNKVKEDWMTYGGLDKQICSHFYNETFCSKTISDTKTKTGSLVETSKGRVVNITTPNHYTFELLARANVKIPYSTIGTSE</sequence>
<organism evidence="2 3">
    <name type="scientific">Vairimorpha necatrix</name>
    <dbReference type="NCBI Taxonomy" id="6039"/>
    <lineage>
        <taxon>Eukaryota</taxon>
        <taxon>Fungi</taxon>
        <taxon>Fungi incertae sedis</taxon>
        <taxon>Microsporidia</taxon>
        <taxon>Nosematidae</taxon>
        <taxon>Vairimorpha</taxon>
    </lineage>
</organism>